<evidence type="ECO:0008006" key="5">
    <source>
        <dbReference type="Google" id="ProtNLM"/>
    </source>
</evidence>
<sequence>MTLQYVDTATHQLAKKRKVSQFDDQLINGSSERNGEKTHTRAGLSLNKFKNLGLLYSPSVGAKIWSVAQRDLGSSEPPTWYPEYTKPGSTGYVYRDLSFWTSGFFPGSLHLLLERERKFRGELHLLGCVPEKGASPHVLQLEHACKWWTENLHQNSSLLGTHDLGFMVRPWARVQWELHRDQRAFDTMMKAANTLADRFSETTGCMRSWDQCQTKCYSFTDPSKDFLVIIDNMMNLEVLFWAASQTPSRAESTRFFDIAVAHARTSQKYHVRDDSSTCHVVNFDPSTGTLKERLTNQGYSHTSCWSRGQAWAIAGFAEAYKWSGEVSFLDTAKRCADYFLKRLPDTHIPPWDFDAAEISDGKQQPPDTSAALVAAYGMLVMHQMLLSRGEQSPYLEHALRIVDAVCSRHLNPSAHGKEKSRPIDTVENGSGVPVSDVEWDIGEGDTIVNGATINNFKFAPRRWADHGLVYADYFFLLVGNKLLEMNVLRQML</sequence>
<dbReference type="InterPro" id="IPR008928">
    <property type="entry name" value="6-hairpin_glycosidase_sf"/>
</dbReference>
<evidence type="ECO:0000313" key="4">
    <source>
        <dbReference type="Proteomes" id="UP000288168"/>
    </source>
</evidence>
<organism evidence="3 4">
    <name type="scientific">Fusarium duplospermum</name>
    <dbReference type="NCBI Taxonomy" id="1325734"/>
    <lineage>
        <taxon>Eukaryota</taxon>
        <taxon>Fungi</taxon>
        <taxon>Dikarya</taxon>
        <taxon>Ascomycota</taxon>
        <taxon>Pezizomycotina</taxon>
        <taxon>Sordariomycetes</taxon>
        <taxon>Hypocreomycetidae</taxon>
        <taxon>Hypocreales</taxon>
        <taxon>Nectriaceae</taxon>
        <taxon>Fusarium</taxon>
        <taxon>Fusarium solani species complex</taxon>
    </lineage>
</organism>
<comment type="caution">
    <text evidence="3">The sequence shown here is derived from an EMBL/GenBank/DDBJ whole genome shotgun (WGS) entry which is preliminary data.</text>
</comment>
<reference evidence="3 4" key="1">
    <citation type="submission" date="2017-06" db="EMBL/GenBank/DDBJ databases">
        <title>Comparative genomic analysis of Ambrosia Fusariam Clade fungi.</title>
        <authorList>
            <person name="Stajich J.E."/>
            <person name="Carrillo J."/>
            <person name="Kijimoto T."/>
            <person name="Eskalen A."/>
            <person name="O'Donnell K."/>
            <person name="Kasson M."/>
        </authorList>
    </citation>
    <scope>NUCLEOTIDE SEQUENCE [LARGE SCALE GENOMIC DNA]</scope>
    <source>
        <strain evidence="3 4">NRRL62584</strain>
    </source>
</reference>
<dbReference type="OrthoDB" id="2317065at2759"/>
<proteinExistence type="inferred from homology"/>
<gene>
    <name evidence="3" type="ORF">CEP54_011427</name>
</gene>
<evidence type="ECO:0000256" key="1">
    <source>
        <dbReference type="ARBA" id="ARBA00022801"/>
    </source>
</evidence>
<dbReference type="SUPFAM" id="SSF48208">
    <property type="entry name" value="Six-hairpin glycosidases"/>
    <property type="match status" value="1"/>
</dbReference>
<dbReference type="AlphaFoldDB" id="A0A428PEL8"/>
<dbReference type="GO" id="GO:0052757">
    <property type="term" value="F:chondroitin hydrolase activity"/>
    <property type="evidence" value="ECO:0007669"/>
    <property type="project" value="TreeGrafter"/>
</dbReference>
<dbReference type="InterPro" id="IPR012341">
    <property type="entry name" value="6hp_glycosidase-like_sf"/>
</dbReference>
<dbReference type="Proteomes" id="UP000288168">
    <property type="component" value="Unassembled WGS sequence"/>
</dbReference>
<keyword evidence="1" id="KW-0378">Hydrolase</keyword>
<dbReference type="Gene3D" id="1.50.10.10">
    <property type="match status" value="1"/>
</dbReference>
<evidence type="ECO:0000313" key="3">
    <source>
        <dbReference type="EMBL" id="RSL51436.1"/>
    </source>
</evidence>
<evidence type="ECO:0000256" key="2">
    <source>
        <dbReference type="ARBA" id="ARBA00038358"/>
    </source>
</evidence>
<name>A0A428PEL8_9HYPO</name>
<dbReference type="PANTHER" id="PTHR36845:SF1">
    <property type="entry name" value="HYDROLASE, PUTATIVE (AFU_ORTHOLOGUE AFUA_7G05090)-RELATED"/>
    <property type="match status" value="1"/>
</dbReference>
<dbReference type="InterPro" id="IPR052369">
    <property type="entry name" value="UG_Glycosaminoglycan_Hydrolase"/>
</dbReference>
<keyword evidence="4" id="KW-1185">Reference proteome</keyword>
<dbReference type="EMBL" id="NKCI01000149">
    <property type="protein sequence ID" value="RSL51436.1"/>
    <property type="molecule type" value="Genomic_DNA"/>
</dbReference>
<protein>
    <recommendedName>
        <fullName evidence="5">Glucuronyl hydrolase</fullName>
    </recommendedName>
</protein>
<dbReference type="GO" id="GO:0000272">
    <property type="term" value="P:polysaccharide catabolic process"/>
    <property type="evidence" value="ECO:0007669"/>
    <property type="project" value="TreeGrafter"/>
</dbReference>
<dbReference type="PANTHER" id="PTHR36845">
    <property type="entry name" value="HYDROLASE, PUTATIVE (AFU_ORTHOLOGUE AFUA_7G05090)-RELATED"/>
    <property type="match status" value="1"/>
</dbReference>
<accession>A0A428PEL8</accession>
<comment type="similarity">
    <text evidence="2">Belongs to the glycosyl hydrolase 88 family.</text>
</comment>